<dbReference type="EMBL" id="AODH01000010">
    <property type="protein sequence ID" value="EUJ41612.1"/>
    <property type="molecule type" value="Genomic_DNA"/>
</dbReference>
<dbReference type="RefSeq" id="WP_035313457.1">
    <property type="nucleotide sequence ID" value="NZ_AODH01000010.1"/>
</dbReference>
<dbReference type="STRING" id="1265861.BCAMP_03000"/>
<dbReference type="AlphaFoldDB" id="W7CXB1"/>
<proteinExistence type="predicted"/>
<dbReference type="Gene3D" id="1.20.120.1450">
    <property type="match status" value="1"/>
</dbReference>
<dbReference type="Proteomes" id="UP000019243">
    <property type="component" value="Unassembled WGS sequence"/>
</dbReference>
<comment type="caution">
    <text evidence="1">The sequence shown here is derived from an EMBL/GenBank/DDBJ whole genome shotgun (WGS) entry which is preliminary data.</text>
</comment>
<dbReference type="GO" id="GO:0009234">
    <property type="term" value="P:menaquinone biosynthetic process"/>
    <property type="evidence" value="ECO:0007669"/>
    <property type="project" value="InterPro"/>
</dbReference>
<dbReference type="PATRIC" id="fig|1265861.3.peg.586"/>
<protein>
    <submittedName>
        <fullName evidence="1">Heptaprenyl diphosphate synthase component I (Spore germination protein C1)</fullName>
    </submittedName>
</protein>
<dbReference type="Pfam" id="PF07307">
    <property type="entry name" value="HEPPP_synt_1"/>
    <property type="match status" value="1"/>
</dbReference>
<dbReference type="OrthoDB" id="2417886at2"/>
<keyword evidence="2" id="KW-1185">Reference proteome</keyword>
<accession>W7CXB1</accession>
<gene>
    <name evidence="1" type="ORF">BCAMP_03000</name>
</gene>
<evidence type="ECO:0000313" key="2">
    <source>
        <dbReference type="Proteomes" id="UP000019243"/>
    </source>
</evidence>
<sequence>MFQQTTDDVNNILSYIRKRADYPYLEQHFQVPQSTLTEVLVTYEIVQQQPSVEKRSQIMCATLLIKQALDIHEAVSEGTLATEAIRKERQLAVLAGDYYSGLYYRELAKLANEDLLAIFSQAIGDINQVRANYYEQLPQTKGDLGQLMVTESLIHTSLAGYFGFTQQQQTIYQWALALARLKQRPTRLIDTQIEQRQSLIETLVAKLATALKQAEEGTVSVQLKTHLNNLIDPNSKGETVKL</sequence>
<organism evidence="1 2">
    <name type="scientific">Brochothrix campestris FSL F6-1037</name>
    <dbReference type="NCBI Taxonomy" id="1265861"/>
    <lineage>
        <taxon>Bacteria</taxon>
        <taxon>Bacillati</taxon>
        <taxon>Bacillota</taxon>
        <taxon>Bacilli</taxon>
        <taxon>Bacillales</taxon>
        <taxon>Listeriaceae</taxon>
        <taxon>Brochothrix</taxon>
    </lineage>
</organism>
<dbReference type="InterPro" id="IPR009920">
    <property type="entry name" value="HEPPP_synth_su1"/>
</dbReference>
<reference evidence="1 2" key="1">
    <citation type="submission" date="2012-12" db="EMBL/GenBank/DDBJ databases">
        <title>Novel taxa of Listeriaceae from agricultural environments in the United States.</title>
        <authorList>
            <person name="den Bakker H.C."/>
            <person name="Allred A."/>
            <person name="Warchocki S."/>
            <person name="Wright E.M."/>
            <person name="Burrell A."/>
            <person name="Nightingale K.K."/>
            <person name="Kephart D."/>
            <person name="Wiedmann M."/>
        </authorList>
    </citation>
    <scope>NUCLEOTIDE SEQUENCE [LARGE SCALE GENOMIC DNA]</scope>
    <source>
        <strain evidence="1 2">FSL F6-1037</strain>
    </source>
</reference>
<name>W7CXB1_9LIST</name>
<evidence type="ECO:0000313" key="1">
    <source>
        <dbReference type="EMBL" id="EUJ41612.1"/>
    </source>
</evidence>